<evidence type="ECO:0000256" key="2">
    <source>
        <dbReference type="ARBA" id="ARBA00022803"/>
    </source>
</evidence>
<dbReference type="InterPro" id="IPR051685">
    <property type="entry name" value="Ycf3/AcsC/BcsC/TPR_MFPF"/>
</dbReference>
<sequence length="136" mass="15086">MQATQIQPDHILYNSALGTAYLQLKSYPKAIEYLTKAISNVPNSDTEYNQYLHGGFNSKLGEAYWNFGKPSEAIECLTKATQYQPKNPEYRNNLNFVQSSGASTQVELEVQAAATEILLAGTGEDQNSDEMVDNNL</sequence>
<feature type="repeat" description="TPR" evidence="3">
    <location>
        <begin position="54"/>
        <end position="87"/>
    </location>
</feature>
<name>A0ABU5NCG3_9RICK</name>
<reference evidence="4 5" key="1">
    <citation type="submission" date="2023-03" db="EMBL/GenBank/DDBJ databases">
        <title>Host association and intracellularity evolved multiple times independently in the Rickettsiales.</title>
        <authorList>
            <person name="Castelli M."/>
            <person name="Nardi T."/>
            <person name="Gammuto L."/>
            <person name="Bellinzona G."/>
            <person name="Sabaneyeva E."/>
            <person name="Potekhin A."/>
            <person name="Serra V."/>
            <person name="Petroni G."/>
            <person name="Sassera D."/>
        </authorList>
    </citation>
    <scope>NUCLEOTIDE SEQUENCE [LARGE SCALE GENOMIC DNA]</scope>
    <source>
        <strain evidence="4 5">Sr 2-6</strain>
    </source>
</reference>
<evidence type="ECO:0000313" key="5">
    <source>
        <dbReference type="Proteomes" id="UP001291687"/>
    </source>
</evidence>
<dbReference type="PANTHER" id="PTHR44943">
    <property type="entry name" value="CELLULOSE SYNTHASE OPERON PROTEIN C"/>
    <property type="match status" value="1"/>
</dbReference>
<evidence type="ECO:0000313" key="4">
    <source>
        <dbReference type="EMBL" id="MEA0970860.1"/>
    </source>
</evidence>
<feature type="repeat" description="TPR" evidence="3">
    <location>
        <begin position="11"/>
        <end position="44"/>
    </location>
</feature>
<keyword evidence="5" id="KW-1185">Reference proteome</keyword>
<dbReference type="Gene3D" id="1.25.40.10">
    <property type="entry name" value="Tetratricopeptide repeat domain"/>
    <property type="match status" value="1"/>
</dbReference>
<dbReference type="Pfam" id="PF13181">
    <property type="entry name" value="TPR_8"/>
    <property type="match status" value="2"/>
</dbReference>
<dbReference type="InterPro" id="IPR019734">
    <property type="entry name" value="TPR_rpt"/>
</dbReference>
<dbReference type="PANTHER" id="PTHR44943:SF4">
    <property type="entry name" value="TPR REPEAT-CONTAINING PROTEIN MJ0798"/>
    <property type="match status" value="1"/>
</dbReference>
<evidence type="ECO:0000256" key="3">
    <source>
        <dbReference type="PROSITE-ProRule" id="PRU00339"/>
    </source>
</evidence>
<dbReference type="SMART" id="SM00028">
    <property type="entry name" value="TPR"/>
    <property type="match status" value="2"/>
</dbReference>
<dbReference type="PROSITE" id="PS50005">
    <property type="entry name" value="TPR"/>
    <property type="match status" value="2"/>
</dbReference>
<protein>
    <submittedName>
        <fullName evidence="4">Tetratricopeptide domain-contaning protein</fullName>
    </submittedName>
</protein>
<dbReference type="Proteomes" id="UP001291687">
    <property type="component" value="Unassembled WGS sequence"/>
</dbReference>
<dbReference type="SUPFAM" id="SSF48452">
    <property type="entry name" value="TPR-like"/>
    <property type="match status" value="1"/>
</dbReference>
<keyword evidence="2 3" id="KW-0802">TPR repeat</keyword>
<keyword evidence="1" id="KW-0677">Repeat</keyword>
<proteinExistence type="predicted"/>
<comment type="caution">
    <text evidence="4">The sequence shown here is derived from an EMBL/GenBank/DDBJ whole genome shotgun (WGS) entry which is preliminary data.</text>
</comment>
<dbReference type="InterPro" id="IPR011990">
    <property type="entry name" value="TPR-like_helical_dom_sf"/>
</dbReference>
<gene>
    <name evidence="4" type="ORF">Megvenef_00829</name>
</gene>
<dbReference type="EMBL" id="JARJFB010000053">
    <property type="protein sequence ID" value="MEA0970860.1"/>
    <property type="molecule type" value="Genomic_DNA"/>
</dbReference>
<accession>A0ABU5NCG3</accession>
<evidence type="ECO:0000256" key="1">
    <source>
        <dbReference type="ARBA" id="ARBA00022737"/>
    </source>
</evidence>
<organism evidence="4 5">
    <name type="scientific">Candidatus Megaera venefica</name>
    <dbReference type="NCBI Taxonomy" id="2055910"/>
    <lineage>
        <taxon>Bacteria</taxon>
        <taxon>Pseudomonadati</taxon>
        <taxon>Pseudomonadota</taxon>
        <taxon>Alphaproteobacteria</taxon>
        <taxon>Rickettsiales</taxon>
        <taxon>Rickettsiaceae</taxon>
        <taxon>Candidatus Megaera</taxon>
    </lineage>
</organism>